<feature type="coiled-coil region" evidence="1">
    <location>
        <begin position="13"/>
        <end position="40"/>
    </location>
</feature>
<dbReference type="EMBL" id="HACG01004625">
    <property type="protein sequence ID" value="CEK51490.1"/>
    <property type="molecule type" value="Transcribed_RNA"/>
</dbReference>
<name>A0A0B6Y7S6_9EUPU</name>
<evidence type="ECO:0000313" key="3">
    <source>
        <dbReference type="EMBL" id="CEK51490.1"/>
    </source>
</evidence>
<proteinExistence type="predicted"/>
<keyword evidence="1" id="KW-0175">Coiled coil</keyword>
<evidence type="ECO:0000256" key="2">
    <source>
        <dbReference type="SAM" id="MobiDB-lite"/>
    </source>
</evidence>
<feature type="non-terminal residue" evidence="3">
    <location>
        <position position="118"/>
    </location>
</feature>
<dbReference type="AlphaFoldDB" id="A0A0B6Y7S6"/>
<feature type="region of interest" description="Disordered" evidence="2">
    <location>
        <begin position="95"/>
        <end position="118"/>
    </location>
</feature>
<evidence type="ECO:0000256" key="1">
    <source>
        <dbReference type="SAM" id="Coils"/>
    </source>
</evidence>
<accession>A0A0B6Y7S6</accession>
<organism evidence="3">
    <name type="scientific">Arion vulgaris</name>
    <dbReference type="NCBI Taxonomy" id="1028688"/>
    <lineage>
        <taxon>Eukaryota</taxon>
        <taxon>Metazoa</taxon>
        <taxon>Spiralia</taxon>
        <taxon>Lophotrochozoa</taxon>
        <taxon>Mollusca</taxon>
        <taxon>Gastropoda</taxon>
        <taxon>Heterobranchia</taxon>
        <taxon>Euthyneura</taxon>
        <taxon>Panpulmonata</taxon>
        <taxon>Eupulmonata</taxon>
        <taxon>Stylommatophora</taxon>
        <taxon>Helicina</taxon>
        <taxon>Arionoidea</taxon>
        <taxon>Arionidae</taxon>
        <taxon>Arion</taxon>
    </lineage>
</organism>
<gene>
    <name evidence="3" type="primary">ORF13553</name>
</gene>
<reference evidence="3" key="1">
    <citation type="submission" date="2014-12" db="EMBL/GenBank/DDBJ databases">
        <title>Insight into the proteome of Arion vulgaris.</title>
        <authorList>
            <person name="Aradska J."/>
            <person name="Bulat T."/>
            <person name="Smidak R."/>
            <person name="Sarate P."/>
            <person name="Gangsoo J."/>
            <person name="Sialana F."/>
            <person name="Bilban M."/>
            <person name="Lubec G."/>
        </authorList>
    </citation>
    <scope>NUCLEOTIDE SEQUENCE</scope>
    <source>
        <tissue evidence="3">Skin</tissue>
    </source>
</reference>
<protein>
    <submittedName>
        <fullName evidence="3">Uncharacterized protein</fullName>
    </submittedName>
</protein>
<sequence length="118" mass="13225">MSFVVPSSTKMRVQQNKLEYEEMKRRLFETEQKLQNLNKLDEVQSEISTTSDRVSSISAAHRAGKHSCHEAAQDDILSIGTAPDSYTRFVSHKIPCSTPSKKKSAPAFAKVDDSYDSD</sequence>
<feature type="compositionally biased region" description="Low complexity" evidence="2">
    <location>
        <begin position="95"/>
        <end position="109"/>
    </location>
</feature>